<feature type="compositionally biased region" description="Polar residues" evidence="1">
    <location>
        <begin position="130"/>
        <end position="140"/>
    </location>
</feature>
<organism evidence="2 3">
    <name type="scientific">Streptomyces tamarix</name>
    <dbReference type="NCBI Taxonomy" id="3078565"/>
    <lineage>
        <taxon>Bacteria</taxon>
        <taxon>Bacillati</taxon>
        <taxon>Actinomycetota</taxon>
        <taxon>Actinomycetes</taxon>
        <taxon>Kitasatosporales</taxon>
        <taxon>Streptomycetaceae</taxon>
        <taxon>Streptomyces</taxon>
    </lineage>
</organism>
<protein>
    <submittedName>
        <fullName evidence="2">DUF6207 family protein</fullName>
    </submittedName>
</protein>
<dbReference type="Pfam" id="PF19711">
    <property type="entry name" value="DUF6207"/>
    <property type="match status" value="1"/>
</dbReference>
<reference evidence="2 3" key="1">
    <citation type="submission" date="2023-09" db="EMBL/GenBank/DDBJ databases">
        <title>Streptomyces sp. nov.: A antagonism against Alternaria gaisen Producing Streptochlin, Isolated from Tamarix root soil.</title>
        <authorList>
            <person name="Chen Y."/>
        </authorList>
    </citation>
    <scope>NUCLEOTIDE SEQUENCE [LARGE SCALE GENOMIC DNA]</scope>
    <source>
        <strain evidence="2 3">TRM76323</strain>
    </source>
</reference>
<dbReference type="Proteomes" id="UP001250181">
    <property type="component" value="Unassembled WGS sequence"/>
</dbReference>
<accession>A0ABU3QF37</accession>
<evidence type="ECO:0000313" key="3">
    <source>
        <dbReference type="Proteomes" id="UP001250181"/>
    </source>
</evidence>
<evidence type="ECO:0000256" key="1">
    <source>
        <dbReference type="SAM" id="MobiDB-lite"/>
    </source>
</evidence>
<dbReference type="InterPro" id="IPR045775">
    <property type="entry name" value="DUF6207"/>
</dbReference>
<feature type="region of interest" description="Disordered" evidence="1">
    <location>
        <begin position="1"/>
        <end position="161"/>
    </location>
</feature>
<dbReference type="RefSeq" id="WP_315875985.1">
    <property type="nucleotide sequence ID" value="NZ_JAWCTQ010000002.1"/>
</dbReference>
<evidence type="ECO:0000313" key="2">
    <source>
        <dbReference type="EMBL" id="MDT9680989.1"/>
    </source>
</evidence>
<dbReference type="EMBL" id="JAWCTQ010000002">
    <property type="protein sequence ID" value="MDT9680989.1"/>
    <property type="molecule type" value="Genomic_DNA"/>
</dbReference>
<sequence length="161" mass="16682">MPTSCAPEGRTAALGPRHPKWAPPRAPSPSRCRPRGARLARLLAISGDSGDREKPMTKPRPRSRSCPPLRAIAPADRTSLEPGEPGVRPRCFLDLRHARGAGGGRPGSTDQPWPGSWSGLAAAVGDPLSRPNSLGRTAATSPVAHAPGSASKKDGWAASGP</sequence>
<comment type="caution">
    <text evidence="2">The sequence shown here is derived from an EMBL/GenBank/DDBJ whole genome shotgun (WGS) entry which is preliminary data.</text>
</comment>
<name>A0ABU3QF37_9ACTN</name>
<keyword evidence="3" id="KW-1185">Reference proteome</keyword>
<proteinExistence type="predicted"/>
<gene>
    <name evidence="2" type="ORF">RND61_02640</name>
</gene>